<dbReference type="AlphaFoldDB" id="A0A9P9JM55"/>
<evidence type="ECO:0000256" key="6">
    <source>
        <dbReference type="SAM" id="Phobius"/>
    </source>
</evidence>
<organism evidence="8 9">
    <name type="scientific">Dactylonectria macrodidyma</name>
    <dbReference type="NCBI Taxonomy" id="307937"/>
    <lineage>
        <taxon>Eukaryota</taxon>
        <taxon>Fungi</taxon>
        <taxon>Dikarya</taxon>
        <taxon>Ascomycota</taxon>
        <taxon>Pezizomycotina</taxon>
        <taxon>Sordariomycetes</taxon>
        <taxon>Hypocreomycetidae</taxon>
        <taxon>Hypocreales</taxon>
        <taxon>Nectriaceae</taxon>
        <taxon>Dactylonectria</taxon>
    </lineage>
</organism>
<gene>
    <name evidence="8" type="ORF">EDB81DRAFT_1507</name>
</gene>
<evidence type="ECO:0000256" key="2">
    <source>
        <dbReference type="ARBA" id="ARBA00022692"/>
    </source>
</evidence>
<feature type="transmembrane region" description="Helical" evidence="6">
    <location>
        <begin position="47"/>
        <end position="67"/>
    </location>
</feature>
<evidence type="ECO:0000313" key="9">
    <source>
        <dbReference type="Proteomes" id="UP000738349"/>
    </source>
</evidence>
<comment type="caution">
    <text evidence="8">The sequence shown here is derived from an EMBL/GenBank/DDBJ whole genome shotgun (WGS) entry which is preliminary data.</text>
</comment>
<accession>A0A9P9JM55</accession>
<feature type="domain" description="Rhodopsin" evidence="7">
    <location>
        <begin position="31"/>
        <end position="172"/>
    </location>
</feature>
<dbReference type="Pfam" id="PF20684">
    <property type="entry name" value="Fung_rhodopsin"/>
    <property type="match status" value="1"/>
</dbReference>
<dbReference type="OrthoDB" id="3923077at2759"/>
<keyword evidence="9" id="KW-1185">Reference proteome</keyword>
<evidence type="ECO:0000259" key="7">
    <source>
        <dbReference type="Pfam" id="PF20684"/>
    </source>
</evidence>
<keyword evidence="3 6" id="KW-1133">Transmembrane helix</keyword>
<evidence type="ECO:0000256" key="3">
    <source>
        <dbReference type="ARBA" id="ARBA00022989"/>
    </source>
</evidence>
<feature type="transmembrane region" description="Helical" evidence="6">
    <location>
        <begin position="15"/>
        <end position="35"/>
    </location>
</feature>
<dbReference type="InterPro" id="IPR052337">
    <property type="entry name" value="SAT4-like"/>
</dbReference>
<evidence type="ECO:0000256" key="4">
    <source>
        <dbReference type="ARBA" id="ARBA00023136"/>
    </source>
</evidence>
<keyword evidence="2 6" id="KW-0812">Transmembrane</keyword>
<dbReference type="GO" id="GO:0016020">
    <property type="term" value="C:membrane"/>
    <property type="evidence" value="ECO:0007669"/>
    <property type="project" value="UniProtKB-SubCell"/>
</dbReference>
<feature type="transmembrane region" description="Helical" evidence="6">
    <location>
        <begin position="87"/>
        <end position="113"/>
    </location>
</feature>
<evidence type="ECO:0000256" key="5">
    <source>
        <dbReference type="ARBA" id="ARBA00038359"/>
    </source>
</evidence>
<reference evidence="8" key="1">
    <citation type="journal article" date="2021" name="Nat. Commun.">
        <title>Genetic determinants of endophytism in the Arabidopsis root mycobiome.</title>
        <authorList>
            <person name="Mesny F."/>
            <person name="Miyauchi S."/>
            <person name="Thiergart T."/>
            <person name="Pickel B."/>
            <person name="Atanasova L."/>
            <person name="Karlsson M."/>
            <person name="Huettel B."/>
            <person name="Barry K.W."/>
            <person name="Haridas S."/>
            <person name="Chen C."/>
            <person name="Bauer D."/>
            <person name="Andreopoulos W."/>
            <person name="Pangilinan J."/>
            <person name="LaButti K."/>
            <person name="Riley R."/>
            <person name="Lipzen A."/>
            <person name="Clum A."/>
            <person name="Drula E."/>
            <person name="Henrissat B."/>
            <person name="Kohler A."/>
            <person name="Grigoriev I.V."/>
            <person name="Martin F.M."/>
            <person name="Hacquard S."/>
        </authorList>
    </citation>
    <scope>NUCLEOTIDE SEQUENCE</scope>
    <source>
        <strain evidence="8">MPI-CAGE-AT-0147</strain>
    </source>
</reference>
<sequence length="214" mass="24290">MEEVPVDDSIGPRNLALVTVAFAIGLLLFALRIYTRIVPTYKLNTSDYMITIAVVAQVITYALFTASVTNGFGRHDYFITPSSRITILKLLFGVVFAGLWVSTFARLSIACLLYSFTVSTAWRAVLWFVIGFQVLTLLGSEIFQLLECRPVRAMWEPVPDAQCMDREDAWVIGYVFCGERLPLRVLQTLTRPRNEHVERFDTHHHTNVPYLGPE</sequence>
<comment type="subcellular location">
    <subcellularLocation>
        <location evidence="1">Membrane</location>
        <topology evidence="1">Multi-pass membrane protein</topology>
    </subcellularLocation>
</comment>
<dbReference type="EMBL" id="JAGMUV010000001">
    <property type="protein sequence ID" value="KAH7175300.1"/>
    <property type="molecule type" value="Genomic_DNA"/>
</dbReference>
<keyword evidence="4 6" id="KW-0472">Membrane</keyword>
<dbReference type="InterPro" id="IPR049326">
    <property type="entry name" value="Rhodopsin_dom_fungi"/>
</dbReference>
<name>A0A9P9JM55_9HYPO</name>
<proteinExistence type="inferred from homology"/>
<evidence type="ECO:0000313" key="8">
    <source>
        <dbReference type="EMBL" id="KAH7175300.1"/>
    </source>
</evidence>
<protein>
    <recommendedName>
        <fullName evidence="7">Rhodopsin domain-containing protein</fullName>
    </recommendedName>
</protein>
<feature type="transmembrane region" description="Helical" evidence="6">
    <location>
        <begin position="125"/>
        <end position="146"/>
    </location>
</feature>
<comment type="similarity">
    <text evidence="5">Belongs to the SAT4 family.</text>
</comment>
<evidence type="ECO:0000256" key="1">
    <source>
        <dbReference type="ARBA" id="ARBA00004141"/>
    </source>
</evidence>
<dbReference type="PANTHER" id="PTHR33048:SF129">
    <property type="entry name" value="INTEGRAL MEMBRANE PROTEIN-RELATED"/>
    <property type="match status" value="1"/>
</dbReference>
<dbReference type="Proteomes" id="UP000738349">
    <property type="component" value="Unassembled WGS sequence"/>
</dbReference>
<dbReference type="PANTHER" id="PTHR33048">
    <property type="entry name" value="PTH11-LIKE INTEGRAL MEMBRANE PROTEIN (AFU_ORTHOLOGUE AFUA_5G11245)"/>
    <property type="match status" value="1"/>
</dbReference>